<feature type="transmembrane region" description="Helical" evidence="1">
    <location>
        <begin position="106"/>
        <end position="123"/>
    </location>
</feature>
<keyword evidence="4" id="KW-1185">Reference proteome</keyword>
<protein>
    <submittedName>
        <fullName evidence="3">DDE family transposase</fullName>
    </submittedName>
</protein>
<dbReference type="SUPFAM" id="SSF53098">
    <property type="entry name" value="Ribonuclease H-like"/>
    <property type="match status" value="1"/>
</dbReference>
<evidence type="ECO:0000259" key="2">
    <source>
        <dbReference type="Pfam" id="PF13701"/>
    </source>
</evidence>
<evidence type="ECO:0000313" key="4">
    <source>
        <dbReference type="Proteomes" id="UP000295325"/>
    </source>
</evidence>
<reference evidence="3 4" key="1">
    <citation type="submission" date="2019-03" db="EMBL/GenBank/DDBJ databases">
        <title>Genomic Encyclopedia of Type Strains, Phase IV (KMG-IV): sequencing the most valuable type-strain genomes for metagenomic binning, comparative biology and taxonomic classification.</title>
        <authorList>
            <person name="Goeker M."/>
        </authorList>
    </citation>
    <scope>NUCLEOTIDE SEQUENCE [LARGE SCALE GENOMIC DNA]</scope>
    <source>
        <strain evidence="3 4">DSM 24455</strain>
    </source>
</reference>
<dbReference type="Proteomes" id="UP000295325">
    <property type="component" value="Unassembled WGS sequence"/>
</dbReference>
<name>A0A4R7K191_9CLOT</name>
<organism evidence="3 4">
    <name type="scientific">Fonticella tunisiensis</name>
    <dbReference type="NCBI Taxonomy" id="1096341"/>
    <lineage>
        <taxon>Bacteria</taxon>
        <taxon>Bacillati</taxon>
        <taxon>Bacillota</taxon>
        <taxon>Clostridia</taxon>
        <taxon>Eubacteriales</taxon>
        <taxon>Clostridiaceae</taxon>
        <taxon>Fonticella</taxon>
    </lineage>
</organism>
<feature type="domain" description="Transposase DDE" evidence="2">
    <location>
        <begin position="42"/>
        <end position="181"/>
    </location>
</feature>
<comment type="caution">
    <text evidence="3">The sequence shown here is derived from an EMBL/GenBank/DDBJ whole genome shotgun (WGS) entry which is preliminary data.</text>
</comment>
<dbReference type="InterPro" id="IPR025668">
    <property type="entry name" value="Tnp_DDE_dom"/>
</dbReference>
<keyword evidence="1" id="KW-1133">Transmembrane helix</keyword>
<dbReference type="EMBL" id="SOAZ01000064">
    <property type="protein sequence ID" value="TDT44620.1"/>
    <property type="molecule type" value="Genomic_DNA"/>
</dbReference>
<keyword evidence="1" id="KW-0812">Transmembrane</keyword>
<keyword evidence="1" id="KW-0472">Membrane</keyword>
<accession>A0A4R7K191</accession>
<dbReference type="InterPro" id="IPR012337">
    <property type="entry name" value="RNaseH-like_sf"/>
</dbReference>
<evidence type="ECO:0000313" key="3">
    <source>
        <dbReference type="EMBL" id="TDT44620.1"/>
    </source>
</evidence>
<dbReference type="Pfam" id="PF13701">
    <property type="entry name" value="DDE_Tnp_1_4"/>
    <property type="match status" value="1"/>
</dbReference>
<gene>
    <name evidence="3" type="ORF">EDD71_1641</name>
</gene>
<sequence>MFITKGYSTTSAANLAKDIPYSEYTQVANSVWVYELPGDSGLRKIIVQTLSRNGKIKYSLLITNIPRSQMNSVEAFHFYNKRQTIEAFFKMAKNVYHIKNLRTTKFYGIYAFLWLVFMTHNLISCFKSNTLSHTELENAGVGVLIKKLGNTRGFVKRTAEGIVVQIPTITRLAKIIADALSEPRYIQLSFDL</sequence>
<dbReference type="AlphaFoldDB" id="A0A4R7K191"/>
<evidence type="ECO:0000256" key="1">
    <source>
        <dbReference type="SAM" id="Phobius"/>
    </source>
</evidence>
<proteinExistence type="predicted"/>
<dbReference type="RefSeq" id="WP_243116491.1">
    <property type="nucleotide sequence ID" value="NZ_SOAZ01000064.1"/>
</dbReference>